<dbReference type="Pfam" id="PF14559">
    <property type="entry name" value="TPR_19"/>
    <property type="match status" value="1"/>
</dbReference>
<feature type="compositionally biased region" description="Basic and acidic residues" evidence="1">
    <location>
        <begin position="176"/>
        <end position="191"/>
    </location>
</feature>
<dbReference type="SUPFAM" id="SSF48452">
    <property type="entry name" value="TPR-like"/>
    <property type="match status" value="1"/>
</dbReference>
<protein>
    <submittedName>
        <fullName evidence="2">Tetratricopeptide repeat-containing protein</fullName>
    </submittedName>
</protein>
<dbReference type="Gene3D" id="1.25.40.10">
    <property type="entry name" value="Tetratricopeptide repeat domain"/>
    <property type="match status" value="1"/>
</dbReference>
<dbReference type="RefSeq" id="WP_245740823.1">
    <property type="nucleotide sequence ID" value="NZ_FOAA01000014.1"/>
</dbReference>
<proteinExistence type="predicted"/>
<gene>
    <name evidence="2" type="ORF">SAMN05444515_11444</name>
</gene>
<keyword evidence="3" id="KW-1185">Reference proteome</keyword>
<dbReference type="Proteomes" id="UP000199256">
    <property type="component" value="Unassembled WGS sequence"/>
</dbReference>
<accession>A0A1H7PK45</accession>
<name>A0A1H7PK45_9GAMM</name>
<dbReference type="STRING" id="1396821.SAMN05444515_11444"/>
<sequence length="199" mass="21218">MTMPLSPLRSILPLGILVILATGCAGMPDMRPPAPTPSEPHARAQVPTPEPVPEPEARTEPTPETSRVPAPSIARQESPQPQSAPTRQPPAVLALAKDADNRMQAGDADGAAAALERALRIAPDDARLWQRLAAVRLEQGQPNQAVNLAGRSNALARGDRELQARNWRIIAEARRRMGDATGARDAEERARSLAPGELG</sequence>
<feature type="region of interest" description="Disordered" evidence="1">
    <location>
        <begin position="176"/>
        <end position="199"/>
    </location>
</feature>
<evidence type="ECO:0000313" key="3">
    <source>
        <dbReference type="Proteomes" id="UP000199256"/>
    </source>
</evidence>
<dbReference type="EMBL" id="FOAA01000014">
    <property type="protein sequence ID" value="SEL35794.1"/>
    <property type="molecule type" value="Genomic_DNA"/>
</dbReference>
<feature type="compositionally biased region" description="Polar residues" evidence="1">
    <location>
        <begin position="75"/>
        <end position="86"/>
    </location>
</feature>
<dbReference type="AlphaFoldDB" id="A0A1H7PK45"/>
<reference evidence="3" key="1">
    <citation type="submission" date="2016-10" db="EMBL/GenBank/DDBJ databases">
        <authorList>
            <person name="Varghese N."/>
            <person name="Submissions S."/>
        </authorList>
    </citation>
    <scope>NUCLEOTIDE SEQUENCE [LARGE SCALE GENOMIC DNA]</scope>
    <source>
        <strain evidence="3">DSM 241</strain>
    </source>
</reference>
<organism evidence="2 3">
    <name type="scientific">Ectothiorhodospira marina</name>
    <dbReference type="NCBI Taxonomy" id="1396821"/>
    <lineage>
        <taxon>Bacteria</taxon>
        <taxon>Pseudomonadati</taxon>
        <taxon>Pseudomonadota</taxon>
        <taxon>Gammaproteobacteria</taxon>
        <taxon>Chromatiales</taxon>
        <taxon>Ectothiorhodospiraceae</taxon>
        <taxon>Ectothiorhodospira</taxon>
    </lineage>
</organism>
<dbReference type="InterPro" id="IPR011990">
    <property type="entry name" value="TPR-like_helical_dom_sf"/>
</dbReference>
<evidence type="ECO:0000256" key="1">
    <source>
        <dbReference type="SAM" id="MobiDB-lite"/>
    </source>
</evidence>
<evidence type="ECO:0000313" key="2">
    <source>
        <dbReference type="EMBL" id="SEL35794.1"/>
    </source>
</evidence>
<feature type="region of interest" description="Disordered" evidence="1">
    <location>
        <begin position="29"/>
        <end position="92"/>
    </location>
</feature>